<dbReference type="STRING" id="6205.A0A0R3XAX3"/>
<evidence type="ECO:0000313" key="11">
    <source>
        <dbReference type="Proteomes" id="UP000274429"/>
    </source>
</evidence>
<dbReference type="Proteomes" id="UP000274429">
    <property type="component" value="Unassembled WGS sequence"/>
</dbReference>
<dbReference type="SMART" id="SM00355">
    <property type="entry name" value="ZnF_C2H2"/>
    <property type="match status" value="3"/>
</dbReference>
<dbReference type="WBParaSite" id="TTAC_0001070001-mRNA-1">
    <property type="protein sequence ID" value="TTAC_0001070001-mRNA-1"/>
    <property type="gene ID" value="TTAC_0001070001"/>
</dbReference>
<dbReference type="FunFam" id="3.30.160.60:FF:000736">
    <property type="entry name" value="Zinc finger protein 423"/>
    <property type="match status" value="1"/>
</dbReference>
<dbReference type="EMBL" id="UYWX01022049">
    <property type="protein sequence ID" value="VDM35663.1"/>
    <property type="molecule type" value="Genomic_DNA"/>
</dbReference>
<keyword evidence="4 7" id="KW-0863">Zinc-finger</keyword>
<dbReference type="FunFam" id="3.30.160.60:FF:000072">
    <property type="entry name" value="zinc finger protein 143 isoform X1"/>
    <property type="match status" value="1"/>
</dbReference>
<reference evidence="10 11" key="2">
    <citation type="submission" date="2018-11" db="EMBL/GenBank/DDBJ databases">
        <authorList>
            <consortium name="Pathogen Informatics"/>
        </authorList>
    </citation>
    <scope>NUCLEOTIDE SEQUENCE [LARGE SCALE GENOMIC DNA]</scope>
</reference>
<feature type="region of interest" description="Disordered" evidence="8">
    <location>
        <begin position="32"/>
        <end position="56"/>
    </location>
</feature>
<evidence type="ECO:0000256" key="2">
    <source>
        <dbReference type="ARBA" id="ARBA00022723"/>
    </source>
</evidence>
<feature type="domain" description="C2H2-type" evidence="9">
    <location>
        <begin position="295"/>
        <end position="324"/>
    </location>
</feature>
<dbReference type="GO" id="GO:0005634">
    <property type="term" value="C:nucleus"/>
    <property type="evidence" value="ECO:0007669"/>
    <property type="project" value="UniProtKB-SubCell"/>
</dbReference>
<dbReference type="PANTHER" id="PTHR23235:SF156">
    <property type="entry name" value="KRUPPEL-LIKE FACTOR 18"/>
    <property type="match status" value="1"/>
</dbReference>
<evidence type="ECO:0000256" key="5">
    <source>
        <dbReference type="ARBA" id="ARBA00022833"/>
    </source>
</evidence>
<evidence type="ECO:0000256" key="4">
    <source>
        <dbReference type="ARBA" id="ARBA00022771"/>
    </source>
</evidence>
<feature type="domain" description="C2H2-type" evidence="9">
    <location>
        <begin position="355"/>
        <end position="381"/>
    </location>
</feature>
<sequence length="381" mass="41349">MPTSSTLEGYYPSGVSVTPTATCDSTSSSVLSRFESHQGGPLQTAPQQQHHQQQQQQIIDLEGLDIDFILSSSVEQRDEASTTTLVSTSATGGHLVPLAQSPQYTTSNPSTSTTVTSDMMYPKTASTTPSSTTVFTGVVPTGGFSYASNLDQVSVPQYTTLGASPSTTRWEQSGFYSSACVPQSSLPPSAFKVTRKDDLRYSTVGYQFCPQITHLPDPSQHPPPSAAVYQTSFIYPKDAEFYSQRGLVNALTPPATPPALGVKSIPTRRRMRTAGGGGGAKSTVSSAKKNVALIHMCPFGTCAKAYSKSSHLKAHMRVHTGEKPFPCDWVGCNWRFARSDELTRHYRKHTGDKPFKCSVCQRAFARSDHLTLHMKKHRNPS</sequence>
<feature type="compositionally biased region" description="Low complexity" evidence="8">
    <location>
        <begin position="47"/>
        <end position="56"/>
    </location>
</feature>
<feature type="domain" description="C2H2-type" evidence="9">
    <location>
        <begin position="325"/>
        <end position="354"/>
    </location>
</feature>
<dbReference type="GO" id="GO:0000978">
    <property type="term" value="F:RNA polymerase II cis-regulatory region sequence-specific DNA binding"/>
    <property type="evidence" value="ECO:0007669"/>
    <property type="project" value="TreeGrafter"/>
</dbReference>
<dbReference type="PANTHER" id="PTHR23235">
    <property type="entry name" value="KRUEPPEL-LIKE TRANSCRIPTION FACTOR"/>
    <property type="match status" value="1"/>
</dbReference>
<dbReference type="Pfam" id="PF00096">
    <property type="entry name" value="zf-C2H2"/>
    <property type="match status" value="3"/>
</dbReference>
<feature type="compositionally biased region" description="Low complexity" evidence="8">
    <location>
        <begin position="105"/>
        <end position="117"/>
    </location>
</feature>
<dbReference type="GO" id="GO:0000981">
    <property type="term" value="F:DNA-binding transcription factor activity, RNA polymerase II-specific"/>
    <property type="evidence" value="ECO:0007669"/>
    <property type="project" value="TreeGrafter"/>
</dbReference>
<dbReference type="PROSITE" id="PS50157">
    <property type="entry name" value="ZINC_FINGER_C2H2_2"/>
    <property type="match status" value="3"/>
</dbReference>
<reference evidence="12" key="1">
    <citation type="submission" date="2017-02" db="UniProtKB">
        <authorList>
            <consortium name="WormBaseParasite"/>
        </authorList>
    </citation>
    <scope>IDENTIFICATION</scope>
</reference>
<evidence type="ECO:0000256" key="7">
    <source>
        <dbReference type="PROSITE-ProRule" id="PRU00042"/>
    </source>
</evidence>
<keyword evidence="3" id="KW-0677">Repeat</keyword>
<dbReference type="InterPro" id="IPR013087">
    <property type="entry name" value="Znf_C2H2_type"/>
</dbReference>
<dbReference type="AlphaFoldDB" id="A0A0R3XAX3"/>
<feature type="region of interest" description="Disordered" evidence="8">
    <location>
        <begin position="93"/>
        <end position="130"/>
    </location>
</feature>
<evidence type="ECO:0000313" key="12">
    <source>
        <dbReference type="WBParaSite" id="TTAC_0001070001-mRNA-1"/>
    </source>
</evidence>
<keyword evidence="5" id="KW-0862">Zinc</keyword>
<gene>
    <name evidence="10" type="ORF">TTAC_LOCUS10683</name>
</gene>
<organism evidence="12">
    <name type="scientific">Hydatigena taeniaeformis</name>
    <name type="common">Feline tapeworm</name>
    <name type="synonym">Taenia taeniaeformis</name>
    <dbReference type="NCBI Taxonomy" id="6205"/>
    <lineage>
        <taxon>Eukaryota</taxon>
        <taxon>Metazoa</taxon>
        <taxon>Spiralia</taxon>
        <taxon>Lophotrochozoa</taxon>
        <taxon>Platyhelminthes</taxon>
        <taxon>Cestoda</taxon>
        <taxon>Eucestoda</taxon>
        <taxon>Cyclophyllidea</taxon>
        <taxon>Taeniidae</taxon>
        <taxon>Hydatigera</taxon>
    </lineage>
</organism>
<keyword evidence="2" id="KW-0479">Metal-binding</keyword>
<dbReference type="FunFam" id="3.30.160.60:FF:000018">
    <property type="entry name" value="Krueppel-like factor 15"/>
    <property type="match status" value="1"/>
</dbReference>
<evidence type="ECO:0000259" key="9">
    <source>
        <dbReference type="PROSITE" id="PS50157"/>
    </source>
</evidence>
<evidence type="ECO:0000256" key="6">
    <source>
        <dbReference type="ARBA" id="ARBA00023242"/>
    </source>
</evidence>
<evidence type="ECO:0000256" key="8">
    <source>
        <dbReference type="SAM" id="MobiDB-lite"/>
    </source>
</evidence>
<keyword evidence="11" id="KW-1185">Reference proteome</keyword>
<dbReference type="PROSITE" id="PS00028">
    <property type="entry name" value="ZINC_FINGER_C2H2_1"/>
    <property type="match status" value="3"/>
</dbReference>
<dbReference type="Gene3D" id="3.30.160.60">
    <property type="entry name" value="Classic Zinc Finger"/>
    <property type="match status" value="3"/>
</dbReference>
<dbReference type="OrthoDB" id="4748970at2759"/>
<accession>A0A0R3XAX3</accession>
<evidence type="ECO:0000256" key="1">
    <source>
        <dbReference type="ARBA" id="ARBA00004123"/>
    </source>
</evidence>
<dbReference type="SUPFAM" id="SSF57667">
    <property type="entry name" value="beta-beta-alpha zinc fingers"/>
    <property type="match status" value="2"/>
</dbReference>
<name>A0A0R3XAX3_HYDTA</name>
<protein>
    <submittedName>
        <fullName evidence="12">Krueppel-like factor 15</fullName>
    </submittedName>
</protein>
<proteinExistence type="predicted"/>
<evidence type="ECO:0000313" key="10">
    <source>
        <dbReference type="EMBL" id="VDM35663.1"/>
    </source>
</evidence>
<keyword evidence="6" id="KW-0539">Nucleus</keyword>
<dbReference type="InterPro" id="IPR036236">
    <property type="entry name" value="Znf_C2H2_sf"/>
</dbReference>
<dbReference type="GO" id="GO:0008270">
    <property type="term" value="F:zinc ion binding"/>
    <property type="evidence" value="ECO:0007669"/>
    <property type="project" value="UniProtKB-KW"/>
</dbReference>
<evidence type="ECO:0000256" key="3">
    <source>
        <dbReference type="ARBA" id="ARBA00022737"/>
    </source>
</evidence>
<comment type="subcellular location">
    <subcellularLocation>
        <location evidence="1">Nucleus</location>
    </subcellularLocation>
</comment>